<keyword evidence="2" id="KW-0677">Repeat</keyword>
<evidence type="ECO:0000313" key="5">
    <source>
        <dbReference type="EMBL" id="KAJ3141984.1"/>
    </source>
</evidence>
<dbReference type="EMBL" id="JADGJH010000022">
    <property type="protein sequence ID" value="KAJ3141984.1"/>
    <property type="molecule type" value="Genomic_DNA"/>
</dbReference>
<dbReference type="InterPro" id="IPR027417">
    <property type="entry name" value="P-loop_NTPase"/>
</dbReference>
<dbReference type="PROSITE" id="PS00678">
    <property type="entry name" value="WD_REPEATS_1"/>
    <property type="match status" value="2"/>
</dbReference>
<dbReference type="Gene3D" id="3.40.50.10140">
    <property type="entry name" value="Toll/interleukin-1 receptor homology (TIR) domain"/>
    <property type="match status" value="1"/>
</dbReference>
<reference evidence="5" key="1">
    <citation type="submission" date="2020-05" db="EMBL/GenBank/DDBJ databases">
        <title>Phylogenomic resolution of chytrid fungi.</title>
        <authorList>
            <person name="Stajich J.E."/>
            <person name="Amses K."/>
            <person name="Simmons R."/>
            <person name="Seto K."/>
            <person name="Myers J."/>
            <person name="Bonds A."/>
            <person name="Quandt C.A."/>
            <person name="Barry K."/>
            <person name="Liu P."/>
            <person name="Grigoriev I."/>
            <person name="Longcore J.E."/>
            <person name="James T.Y."/>
        </authorList>
    </citation>
    <scope>NUCLEOTIDE SEQUENCE</scope>
    <source>
        <strain evidence="5">JEL0513</strain>
    </source>
</reference>
<dbReference type="PANTHER" id="PTHR22847:SF637">
    <property type="entry name" value="WD REPEAT DOMAIN 5B"/>
    <property type="match status" value="1"/>
</dbReference>
<feature type="repeat" description="WD" evidence="3">
    <location>
        <begin position="1308"/>
        <end position="1349"/>
    </location>
</feature>
<dbReference type="Gene3D" id="2.130.10.10">
    <property type="entry name" value="YVTN repeat-like/Quinoprotein amine dehydrogenase"/>
    <property type="match status" value="4"/>
</dbReference>
<name>A0AAD5TAG6_9FUNG</name>
<feature type="domain" description="Nephrocystin 3-like N-terminal" evidence="4">
    <location>
        <begin position="385"/>
        <end position="559"/>
    </location>
</feature>
<evidence type="ECO:0000256" key="1">
    <source>
        <dbReference type="ARBA" id="ARBA00022574"/>
    </source>
</evidence>
<dbReference type="Pfam" id="PF00400">
    <property type="entry name" value="WD40"/>
    <property type="match status" value="10"/>
</dbReference>
<feature type="repeat" description="WD" evidence="3">
    <location>
        <begin position="931"/>
        <end position="972"/>
    </location>
</feature>
<gene>
    <name evidence="5" type="ORF">HK100_004465</name>
</gene>
<feature type="repeat" description="WD" evidence="3">
    <location>
        <begin position="1016"/>
        <end position="1055"/>
    </location>
</feature>
<evidence type="ECO:0000256" key="3">
    <source>
        <dbReference type="PROSITE-ProRule" id="PRU00221"/>
    </source>
</evidence>
<dbReference type="InterPro" id="IPR001680">
    <property type="entry name" value="WD40_rpt"/>
</dbReference>
<dbReference type="CDD" id="cd00200">
    <property type="entry name" value="WD40"/>
    <property type="match status" value="2"/>
</dbReference>
<dbReference type="GO" id="GO:1990234">
    <property type="term" value="C:transferase complex"/>
    <property type="evidence" value="ECO:0007669"/>
    <property type="project" value="UniProtKB-ARBA"/>
</dbReference>
<dbReference type="SUPFAM" id="SSF50978">
    <property type="entry name" value="WD40 repeat-like"/>
    <property type="match status" value="2"/>
</dbReference>
<feature type="repeat" description="WD" evidence="3">
    <location>
        <begin position="1350"/>
        <end position="1391"/>
    </location>
</feature>
<dbReference type="PANTHER" id="PTHR22847">
    <property type="entry name" value="WD40 REPEAT PROTEIN"/>
    <property type="match status" value="1"/>
</dbReference>
<feature type="repeat" description="WD" evidence="3">
    <location>
        <begin position="1266"/>
        <end position="1307"/>
    </location>
</feature>
<dbReference type="PROSITE" id="PS50294">
    <property type="entry name" value="WD_REPEATS_REGION"/>
    <property type="match status" value="8"/>
</dbReference>
<dbReference type="PRINTS" id="PR00320">
    <property type="entry name" value="GPROTEINBRPT"/>
</dbReference>
<feature type="repeat" description="WD" evidence="3">
    <location>
        <begin position="1099"/>
        <end position="1132"/>
    </location>
</feature>
<keyword evidence="1 3" id="KW-0853">WD repeat</keyword>
<dbReference type="InterPro" id="IPR015943">
    <property type="entry name" value="WD40/YVTN_repeat-like_dom_sf"/>
</dbReference>
<sequence length="1500" mass="167141">MVHQATPVTLSIWLVGGEDDDVVEVTINQFLVSELKNEIQVAFDLPNSAFDIIYSYRKDGFVPHKLKPTPNSKLKNILATVADIDHDLRFEIVLHPHKIKIICDGKEPLVLEVEKLEVSKLRNEIERCFPEINNYMLQYDEDGVKTVLSSDSAFEDLHSRELATGSRPTVFVVSIPAKQSRSITNLAHRPTVNNLNSSPNRVLDISQEKRFDVMLSYSWATKQQVKYLYQELMSRFTDLKIWLDEREMDVDIYSSMVEGVVKSDVVITSPNCMREIKFAADLKKPLIPTRMFSDSDDIIQMIESPNMAVPFLITAGLLYIDFKQSLPPSVEWNSAISAIYGQIESRVPRFSCQKISQLADPLQSWLQPVDFSSDIENYGSEYVEGTREWVDNVFSEWQISNEPFLWLCAGAGTGKSLIAYKVSVSPPPNYTLGSMFFCRHNDEQKNSVVKIVSSMAWDLGNRFPEIKVHLQLEMAKDKERTEGGKISILSNPVETFKSLIADGFGTFKTDSQSKRDKNILLIIDALDECDPKTRHNLLAILTHSCKALPDFVKVFATGRPDLDIFESLKAIDPFVLKPTSKENLADVKKFITAKLKNMWSVSDDQIVSNSTMTACVDTLVQKSEGVFIYARNACEFLLKSPDISPNSILTHIHEFESGPDSVYSLILNREYGVANESEIDSFRRVIGTILTVKEPVSIGTLISLGNLTANETGLLRAILKIEHGAVSVIHKSLKDFLSDIKRSGVFFIDTVFINEQLAKSCFEIMNAELSENMAKLDPSEEYHAISGSSSFISDALAYTCIFWVDHFISCSNQELLTPLLLEFCKTKLLNQFEVSIILGKLNSVIFSSSNLLLSIEKMSQNQETLFISEIIQDVKRAAINYRNPLLFNPLQLYKTVLAWLPQKSALYKQYHREGDPFICIGATETWGPLSFEGHTDGVLSVGYKNDGKLIVSASKDKTIKVWNSTTGECVSTIFTDHKSWINQVAISDDDDVVASASSDMTVKVWRIATGECILTLVGHTDIVSSVVIRKQYLVSGALDGTVKVWSLSSGKNLQTLAATTKGISQVKISKNGTNLVSVSKDYMIRIWHLDTGTLETPPLVNGNSNMRCVDYSGNDELLVTGDNVGVVKIWDVAAKICVKILEGHCEEVYSVTFSPDSKSVISGSKDKTIRIWNVATGDCLSSLEGHANWVTSVAFNPLGTSFASASNDMTIKVWPANAETNEKVEKHKNDVTAVFVSLDETLLSSSSTDNYVRLWSIKTGKCLMALKSHTNWVNDVCISSNNLLLASASRDTTVKLWSVESGECLCTFEGHHDYVKTVRFSADSSIIASGSNDRTLKIWSVASGQCLQTFSFHTALVTSVCFSSDNSLVASTSRDRTLKVSSVITGELVRNIELDTKWMKNVEFLDGNKIIMAHTVLQQAGWRSIKKSNDDIKGWFIDNGQPVNLSNVLFEGLNVSGEWILFNQKRVSFLPDFSTGVYHLQGKVVGLARGNLVTAYKFQN</sequence>
<feature type="repeat" description="WD" evidence="3">
    <location>
        <begin position="1183"/>
        <end position="1224"/>
    </location>
</feature>
<keyword evidence="6" id="KW-1185">Reference proteome</keyword>
<organism evidence="5 6">
    <name type="scientific">Physocladia obscura</name>
    <dbReference type="NCBI Taxonomy" id="109957"/>
    <lineage>
        <taxon>Eukaryota</taxon>
        <taxon>Fungi</taxon>
        <taxon>Fungi incertae sedis</taxon>
        <taxon>Chytridiomycota</taxon>
        <taxon>Chytridiomycota incertae sedis</taxon>
        <taxon>Chytridiomycetes</taxon>
        <taxon>Chytridiales</taxon>
        <taxon>Chytriomycetaceae</taxon>
        <taxon>Physocladia</taxon>
    </lineage>
</organism>
<dbReference type="Proteomes" id="UP001211907">
    <property type="component" value="Unassembled WGS sequence"/>
</dbReference>
<feature type="repeat" description="WD" evidence="3">
    <location>
        <begin position="1141"/>
        <end position="1182"/>
    </location>
</feature>
<protein>
    <recommendedName>
        <fullName evidence="4">Nephrocystin 3-like N-terminal domain-containing protein</fullName>
    </recommendedName>
</protein>
<dbReference type="InterPro" id="IPR036322">
    <property type="entry name" value="WD40_repeat_dom_sf"/>
</dbReference>
<dbReference type="InterPro" id="IPR019775">
    <property type="entry name" value="WD40_repeat_CS"/>
</dbReference>
<dbReference type="SMART" id="SM00320">
    <property type="entry name" value="WD40"/>
    <property type="match status" value="11"/>
</dbReference>
<dbReference type="InterPro" id="IPR056884">
    <property type="entry name" value="NPHP3-like_N"/>
</dbReference>
<feature type="repeat" description="WD" evidence="3">
    <location>
        <begin position="1224"/>
        <end position="1265"/>
    </location>
</feature>
<feature type="repeat" description="WD" evidence="3">
    <location>
        <begin position="1056"/>
        <end position="1097"/>
    </location>
</feature>
<accession>A0AAD5TAG6</accession>
<dbReference type="Gene3D" id="3.40.50.300">
    <property type="entry name" value="P-loop containing nucleotide triphosphate hydrolases"/>
    <property type="match status" value="1"/>
</dbReference>
<evidence type="ECO:0000256" key="2">
    <source>
        <dbReference type="ARBA" id="ARBA00022737"/>
    </source>
</evidence>
<dbReference type="SUPFAM" id="SSF52200">
    <property type="entry name" value="Toll/Interleukin receptor TIR domain"/>
    <property type="match status" value="1"/>
</dbReference>
<evidence type="ECO:0000259" key="4">
    <source>
        <dbReference type="Pfam" id="PF24883"/>
    </source>
</evidence>
<dbReference type="PROSITE" id="PS50082">
    <property type="entry name" value="WD_REPEATS_2"/>
    <property type="match status" value="11"/>
</dbReference>
<proteinExistence type="predicted"/>
<dbReference type="GO" id="GO:0005634">
    <property type="term" value="C:nucleus"/>
    <property type="evidence" value="ECO:0007669"/>
    <property type="project" value="TreeGrafter"/>
</dbReference>
<feature type="repeat" description="WD" evidence="3">
    <location>
        <begin position="974"/>
        <end position="1015"/>
    </location>
</feature>
<dbReference type="Pfam" id="PF24883">
    <property type="entry name" value="NPHP3_N"/>
    <property type="match status" value="1"/>
</dbReference>
<evidence type="ECO:0000313" key="6">
    <source>
        <dbReference type="Proteomes" id="UP001211907"/>
    </source>
</evidence>
<comment type="caution">
    <text evidence="5">The sequence shown here is derived from an EMBL/GenBank/DDBJ whole genome shotgun (WGS) entry which is preliminary data.</text>
</comment>
<dbReference type="InterPro" id="IPR020472">
    <property type="entry name" value="WD40_PAC1"/>
</dbReference>
<dbReference type="InterPro" id="IPR035897">
    <property type="entry name" value="Toll_tir_struct_dom_sf"/>
</dbReference>